<evidence type="ECO:0008006" key="3">
    <source>
        <dbReference type="Google" id="ProtNLM"/>
    </source>
</evidence>
<evidence type="ECO:0000313" key="2">
    <source>
        <dbReference type="Proteomes" id="UP000001572"/>
    </source>
</evidence>
<organism evidence="1 2">
    <name type="scientific">Alkaliphilus metalliredigens (strain QYMF)</name>
    <dbReference type="NCBI Taxonomy" id="293826"/>
    <lineage>
        <taxon>Bacteria</taxon>
        <taxon>Bacillati</taxon>
        <taxon>Bacillota</taxon>
        <taxon>Clostridia</taxon>
        <taxon>Peptostreptococcales</taxon>
        <taxon>Natronincolaceae</taxon>
        <taxon>Alkaliphilus</taxon>
    </lineage>
</organism>
<accession>A6TTH9</accession>
<reference evidence="2" key="1">
    <citation type="journal article" date="2016" name="Genome Announc.">
        <title>Complete genome sequence of Alkaliphilus metalliredigens strain QYMF, an alkaliphilic and metal-reducing bacterium isolated from borax-contaminated leachate ponds.</title>
        <authorList>
            <person name="Hwang C."/>
            <person name="Copeland A."/>
            <person name="Lucas S."/>
            <person name="Lapidus A."/>
            <person name="Barry K."/>
            <person name="Detter J.C."/>
            <person name="Glavina Del Rio T."/>
            <person name="Hammon N."/>
            <person name="Israni S."/>
            <person name="Dalin E."/>
            <person name="Tice H."/>
            <person name="Pitluck S."/>
            <person name="Chertkov O."/>
            <person name="Brettin T."/>
            <person name="Bruce D."/>
            <person name="Han C."/>
            <person name="Schmutz J."/>
            <person name="Larimer F."/>
            <person name="Land M.L."/>
            <person name="Hauser L."/>
            <person name="Kyrpides N."/>
            <person name="Mikhailova N."/>
            <person name="Ye Q."/>
            <person name="Zhou J."/>
            <person name="Richardson P."/>
            <person name="Fields M.W."/>
        </authorList>
    </citation>
    <scope>NUCLEOTIDE SEQUENCE [LARGE SCALE GENOMIC DNA]</scope>
    <source>
        <strain evidence="2">QYMF</strain>
    </source>
</reference>
<name>A6TTH9_ALKMQ</name>
<dbReference type="STRING" id="293826.Amet_3369"/>
<sequence>MVNLYEIHYYSEKNKYPVFEFISSQSPKEQAKILREIDLLSEFGLSLGMPHIKKIQGIDALWELRIKHSSNIFRIFYFHFVEGKFVLLHAIRKTTTKTPKKELSIAVKRRNHYLKGSE</sequence>
<protein>
    <recommendedName>
        <fullName evidence="3">Phage-related protein</fullName>
    </recommendedName>
</protein>
<dbReference type="eggNOG" id="COG4679">
    <property type="taxonomic scope" value="Bacteria"/>
</dbReference>
<keyword evidence="2" id="KW-1185">Reference proteome</keyword>
<dbReference type="EMBL" id="CP000724">
    <property type="protein sequence ID" value="ABR49497.1"/>
    <property type="molecule type" value="Genomic_DNA"/>
</dbReference>
<dbReference type="RefSeq" id="WP_012064460.1">
    <property type="nucleotide sequence ID" value="NC_009633.1"/>
</dbReference>
<gene>
    <name evidence="1" type="ordered locus">Amet_3369</name>
</gene>
<dbReference type="KEGG" id="amt:Amet_3369"/>
<evidence type="ECO:0000313" key="1">
    <source>
        <dbReference type="EMBL" id="ABR49497.1"/>
    </source>
</evidence>
<dbReference type="InterPro" id="IPR009241">
    <property type="entry name" value="HigB-like"/>
</dbReference>
<dbReference type="Proteomes" id="UP000001572">
    <property type="component" value="Chromosome"/>
</dbReference>
<dbReference type="Pfam" id="PF05973">
    <property type="entry name" value="Gp49"/>
    <property type="match status" value="1"/>
</dbReference>
<dbReference type="AlphaFoldDB" id="A6TTH9"/>
<proteinExistence type="predicted"/>
<dbReference type="HOGENOM" id="CLU_122734_6_0_9"/>